<name>A0A8H3WN12_9PEZI</name>
<evidence type="ECO:0000256" key="5">
    <source>
        <dbReference type="SAM" id="Phobius"/>
    </source>
</evidence>
<evidence type="ECO:0000256" key="1">
    <source>
        <dbReference type="ARBA" id="ARBA00004141"/>
    </source>
</evidence>
<evidence type="ECO:0000256" key="3">
    <source>
        <dbReference type="ARBA" id="ARBA00022989"/>
    </source>
</evidence>
<evidence type="ECO:0000313" key="7">
    <source>
        <dbReference type="Proteomes" id="UP000434172"/>
    </source>
</evidence>
<comment type="subcellular location">
    <subcellularLocation>
        <location evidence="1">Membrane</location>
        <topology evidence="1">Multi-pass membrane protein</topology>
    </subcellularLocation>
</comment>
<comment type="caution">
    <text evidence="6">The sequence shown here is derived from an EMBL/GenBank/DDBJ whole genome shotgun (WGS) entry which is preliminary data.</text>
</comment>
<evidence type="ECO:0000256" key="4">
    <source>
        <dbReference type="ARBA" id="ARBA00023136"/>
    </source>
</evidence>
<organism evidence="6 7">
    <name type="scientific">Colletotrichum asianum</name>
    <dbReference type="NCBI Taxonomy" id="702518"/>
    <lineage>
        <taxon>Eukaryota</taxon>
        <taxon>Fungi</taxon>
        <taxon>Dikarya</taxon>
        <taxon>Ascomycota</taxon>
        <taxon>Pezizomycotina</taxon>
        <taxon>Sordariomycetes</taxon>
        <taxon>Hypocreomycetidae</taxon>
        <taxon>Glomerellales</taxon>
        <taxon>Glomerellaceae</taxon>
        <taxon>Colletotrichum</taxon>
        <taxon>Colletotrichum gloeosporioides species complex</taxon>
    </lineage>
</organism>
<keyword evidence="2 5" id="KW-0812">Transmembrane</keyword>
<dbReference type="SUPFAM" id="SSF144083">
    <property type="entry name" value="Magnesium transport protein CorA, transmembrane region"/>
    <property type="match status" value="1"/>
</dbReference>
<dbReference type="InterPro" id="IPR045863">
    <property type="entry name" value="CorA_TM1_TM2"/>
</dbReference>
<dbReference type="EMBL" id="WOWK01000015">
    <property type="protein sequence ID" value="KAF0328836.1"/>
    <property type="molecule type" value="Genomic_DNA"/>
</dbReference>
<dbReference type="GO" id="GO:0016020">
    <property type="term" value="C:membrane"/>
    <property type="evidence" value="ECO:0007669"/>
    <property type="project" value="UniProtKB-SubCell"/>
</dbReference>
<evidence type="ECO:0000256" key="2">
    <source>
        <dbReference type="ARBA" id="ARBA00022692"/>
    </source>
</evidence>
<keyword evidence="7" id="KW-1185">Reference proteome</keyword>
<dbReference type="AlphaFoldDB" id="A0A8H3WN12"/>
<feature type="transmembrane region" description="Helical" evidence="5">
    <location>
        <begin position="337"/>
        <end position="354"/>
    </location>
</feature>
<feature type="transmembrane region" description="Helical" evidence="5">
    <location>
        <begin position="374"/>
        <end position="393"/>
    </location>
</feature>
<gene>
    <name evidence="6" type="ORF">GQ607_003861</name>
</gene>
<dbReference type="Proteomes" id="UP000434172">
    <property type="component" value="Unassembled WGS sequence"/>
</dbReference>
<sequence>MDNKTCANCHELKFSCWKKGDGEKWTEPQREPSQKGHVLPTIDFDVCIIKAQALKIRQCQNCRQQFSSTFEIPDLWWKGYCKGANAYFGHEVTVDDEGEDTGLNTWARFPIKLTNKYHPGYEWFKLNVFTRWIAKTRQTILVVFDHRPPTASCVERVPDGELDPLFMAPDEHNYITPYWIYTRILEKVVTLQDAAVWSVRNTVRNTEKERDGPTKPKPAPDYRHLHETARHAIHVYETLELAVKAARQILVQHGTIKADWSGAQPDAAWKRAWNHANSRLLFFEDMLGSLQERSASNKARLLNEIALAFNMVAQFDSGVSVDIGRAAQRDSEAMKTVAFLTLLFLPATFVSAVFSTTFFEFDSGSGEWLMSDKFWVYWVVAIPVTIVTALMWYHWQKIFPPTLFGDMRFQKNRPGDDGEKRPRMRTLSLHKPSSIGQERGKSVV</sequence>
<evidence type="ECO:0000313" key="6">
    <source>
        <dbReference type="EMBL" id="KAF0328836.1"/>
    </source>
</evidence>
<proteinExistence type="predicted"/>
<dbReference type="Gene3D" id="1.20.58.340">
    <property type="entry name" value="Magnesium transport protein CorA, transmembrane region"/>
    <property type="match status" value="1"/>
</dbReference>
<protein>
    <submittedName>
        <fullName evidence="6">Uncharacterized protein</fullName>
    </submittedName>
</protein>
<keyword evidence="4 5" id="KW-0472">Membrane</keyword>
<keyword evidence="3 5" id="KW-1133">Transmembrane helix</keyword>
<dbReference type="OrthoDB" id="5207033at2759"/>
<accession>A0A8H3WN12</accession>
<reference evidence="6 7" key="1">
    <citation type="submission" date="2019-12" db="EMBL/GenBank/DDBJ databases">
        <title>A genome sequence resource for the geographically widespread anthracnose pathogen Colletotrichum asianum.</title>
        <authorList>
            <person name="Meng Y."/>
        </authorList>
    </citation>
    <scope>NUCLEOTIDE SEQUENCE [LARGE SCALE GENOMIC DNA]</scope>
    <source>
        <strain evidence="6 7">ICMP 18580</strain>
    </source>
</reference>